<keyword evidence="8" id="KW-0012">Acyltransferase</keyword>
<evidence type="ECO:0000256" key="7">
    <source>
        <dbReference type="PROSITE-ProRule" id="PRU00023"/>
    </source>
</evidence>
<dbReference type="PRINTS" id="PR01415">
    <property type="entry name" value="ANKYRIN"/>
</dbReference>
<evidence type="ECO:0000313" key="11">
    <source>
        <dbReference type="WBParaSite" id="Pan_g24132.t1"/>
    </source>
</evidence>
<feature type="transmembrane region" description="Helical" evidence="8">
    <location>
        <begin position="483"/>
        <end position="502"/>
    </location>
</feature>
<feature type="transmembrane region" description="Helical" evidence="8">
    <location>
        <begin position="289"/>
        <end position="307"/>
    </location>
</feature>
<dbReference type="WBParaSite" id="Pan_g24132.t1">
    <property type="protein sequence ID" value="Pan_g24132.t1"/>
    <property type="gene ID" value="Pan_g24132"/>
</dbReference>
<keyword evidence="4 8" id="KW-1133">Transmembrane helix</keyword>
<evidence type="ECO:0000313" key="10">
    <source>
        <dbReference type="Proteomes" id="UP000492821"/>
    </source>
</evidence>
<proteinExistence type="inferred from homology"/>
<dbReference type="Gene3D" id="1.25.40.20">
    <property type="entry name" value="Ankyrin repeat-containing domain"/>
    <property type="match status" value="1"/>
</dbReference>
<feature type="repeat" description="ANK" evidence="7">
    <location>
        <begin position="152"/>
        <end position="185"/>
    </location>
</feature>
<evidence type="ECO:0000259" key="9">
    <source>
        <dbReference type="Pfam" id="PF01529"/>
    </source>
</evidence>
<feature type="transmembrane region" description="Helical" evidence="8">
    <location>
        <begin position="265"/>
        <end position="283"/>
    </location>
</feature>
<evidence type="ECO:0000256" key="4">
    <source>
        <dbReference type="ARBA" id="ARBA00022989"/>
    </source>
</evidence>
<keyword evidence="6 8" id="KW-0472">Membrane</keyword>
<dbReference type="PANTHER" id="PTHR24161:SF85">
    <property type="entry name" value="PALMITOYLTRANSFERASE HIP14"/>
    <property type="match status" value="1"/>
</dbReference>
<dbReference type="SUPFAM" id="SSF48403">
    <property type="entry name" value="Ankyrin repeat"/>
    <property type="match status" value="1"/>
</dbReference>
<feature type="domain" description="Palmitoyltransferase DHHC" evidence="9">
    <location>
        <begin position="394"/>
        <end position="518"/>
    </location>
</feature>
<feature type="transmembrane region" description="Helical" evidence="8">
    <location>
        <begin position="319"/>
        <end position="339"/>
    </location>
</feature>
<feature type="transmembrane region" description="Helical" evidence="8">
    <location>
        <begin position="441"/>
        <end position="463"/>
    </location>
</feature>
<dbReference type="Pfam" id="PF01529">
    <property type="entry name" value="DHHC"/>
    <property type="match status" value="1"/>
</dbReference>
<comment type="similarity">
    <text evidence="8">Belongs to the DHHC palmitoyltransferase family.</text>
</comment>
<dbReference type="InterPro" id="IPR002110">
    <property type="entry name" value="Ankyrin_rpt"/>
</dbReference>
<dbReference type="Proteomes" id="UP000492821">
    <property type="component" value="Unassembled WGS sequence"/>
</dbReference>
<keyword evidence="10" id="KW-1185">Reference proteome</keyword>
<dbReference type="EC" id="2.3.1.225" evidence="8"/>
<organism evidence="10 11">
    <name type="scientific">Panagrellus redivivus</name>
    <name type="common">Microworm</name>
    <dbReference type="NCBI Taxonomy" id="6233"/>
    <lineage>
        <taxon>Eukaryota</taxon>
        <taxon>Metazoa</taxon>
        <taxon>Ecdysozoa</taxon>
        <taxon>Nematoda</taxon>
        <taxon>Chromadorea</taxon>
        <taxon>Rhabditida</taxon>
        <taxon>Tylenchina</taxon>
        <taxon>Panagrolaimomorpha</taxon>
        <taxon>Panagrolaimoidea</taxon>
        <taxon>Panagrolaimidae</taxon>
        <taxon>Panagrellus</taxon>
    </lineage>
</organism>
<evidence type="ECO:0000256" key="5">
    <source>
        <dbReference type="ARBA" id="ARBA00023043"/>
    </source>
</evidence>
<evidence type="ECO:0000256" key="3">
    <source>
        <dbReference type="ARBA" id="ARBA00022737"/>
    </source>
</evidence>
<dbReference type="Pfam" id="PF12796">
    <property type="entry name" value="Ank_2"/>
    <property type="match status" value="2"/>
</dbReference>
<evidence type="ECO:0000256" key="2">
    <source>
        <dbReference type="ARBA" id="ARBA00022692"/>
    </source>
</evidence>
<dbReference type="AlphaFoldDB" id="A0A7E4VSM5"/>
<feature type="repeat" description="ANK" evidence="7">
    <location>
        <begin position="187"/>
        <end position="219"/>
    </location>
</feature>
<feature type="repeat" description="ANK" evidence="7">
    <location>
        <begin position="86"/>
        <end position="118"/>
    </location>
</feature>
<dbReference type="InterPro" id="IPR001594">
    <property type="entry name" value="Palmitoyltrfase_DHHC"/>
</dbReference>
<feature type="transmembrane region" description="Helical" evidence="8">
    <location>
        <begin position="345"/>
        <end position="365"/>
    </location>
</feature>
<dbReference type="PANTHER" id="PTHR24161">
    <property type="entry name" value="ANK_REP_REGION DOMAIN-CONTAINING PROTEIN-RELATED"/>
    <property type="match status" value="1"/>
</dbReference>
<sequence length="569" mass="64684">MEPSNVEYEEAGTSASEFDELDIKQAVQFGDLSKVKHLVESGLATINDTDADDCSLLHWAAINNRMEVAKYLIDNNCSINHVGGVLGCTPLHWACRQGHTRMVALLVKHNADYNKSDGEGFTALHTACQAGRTPIACYLIAKGQSPDVRDNSGMTPLMYAAIRTVGRDPMQMLVTMGADINAVDSVFGHTALHFAVIHGNHTAIMNLIRLKADISITNKANETPLDIAQRKHDYLSMRLLENAEREVGIRRYTWKQRYEDRNVRNQIASILPALFFVVPGIIMTSKFDITFKFFSIFLVYGLLGFLTKKLVLGQSTTGFTFGFAVFAKAFFFLVWLIHLHQSAGWYLQIIFFVILVLLPYLYYLLRVRDPGTIVVNHANRCRQVVDMTEGDYFSGNFCSTCLIVRPLRSKHCRVCDKCIKRFDHHCVWLDKCIGLENHRLFFGYLVTLFISAIVMITGCVSFFSQNCGGLTFQTFASCQLWVSYTLVLAVIIFFWLCVLLFMQCSGIAHAMTTNERLNAYRYEHLTPNCNDQESSNSLLRDYVLNFYYFFFDDEIPMPNTQKKHKFPIV</sequence>
<dbReference type="Pfam" id="PF00023">
    <property type="entry name" value="Ank"/>
    <property type="match status" value="1"/>
</dbReference>
<dbReference type="GO" id="GO:0016020">
    <property type="term" value="C:membrane"/>
    <property type="evidence" value="ECO:0007669"/>
    <property type="project" value="UniProtKB-SubCell"/>
</dbReference>
<evidence type="ECO:0000256" key="1">
    <source>
        <dbReference type="ARBA" id="ARBA00004141"/>
    </source>
</evidence>
<comment type="subcellular location">
    <subcellularLocation>
        <location evidence="1">Membrane</location>
        <topology evidence="1">Multi-pass membrane protein</topology>
    </subcellularLocation>
</comment>
<dbReference type="PROSITE" id="PS50088">
    <property type="entry name" value="ANK_REPEAT"/>
    <property type="match status" value="4"/>
</dbReference>
<keyword evidence="3" id="KW-0677">Repeat</keyword>
<reference evidence="11" key="2">
    <citation type="submission" date="2020-10" db="UniProtKB">
        <authorList>
            <consortium name="WormBaseParasite"/>
        </authorList>
    </citation>
    <scope>IDENTIFICATION</scope>
</reference>
<dbReference type="SMART" id="SM00248">
    <property type="entry name" value="ANK"/>
    <property type="match status" value="6"/>
</dbReference>
<comment type="catalytic activity">
    <reaction evidence="8">
        <text>L-cysteinyl-[protein] + hexadecanoyl-CoA = S-hexadecanoyl-L-cysteinyl-[protein] + CoA</text>
        <dbReference type="Rhea" id="RHEA:36683"/>
        <dbReference type="Rhea" id="RHEA-COMP:10131"/>
        <dbReference type="Rhea" id="RHEA-COMP:11032"/>
        <dbReference type="ChEBI" id="CHEBI:29950"/>
        <dbReference type="ChEBI" id="CHEBI:57287"/>
        <dbReference type="ChEBI" id="CHEBI:57379"/>
        <dbReference type="ChEBI" id="CHEBI:74151"/>
        <dbReference type="EC" id="2.3.1.225"/>
    </reaction>
</comment>
<feature type="repeat" description="ANK" evidence="7">
    <location>
        <begin position="119"/>
        <end position="151"/>
    </location>
</feature>
<keyword evidence="5 7" id="KW-0040">ANK repeat</keyword>
<accession>A0A7E4VSM5</accession>
<dbReference type="InterPro" id="IPR036770">
    <property type="entry name" value="Ankyrin_rpt-contain_sf"/>
</dbReference>
<dbReference type="PROSITE" id="PS50216">
    <property type="entry name" value="DHHC"/>
    <property type="match status" value="1"/>
</dbReference>
<dbReference type="PROSITE" id="PS50297">
    <property type="entry name" value="ANK_REP_REGION"/>
    <property type="match status" value="4"/>
</dbReference>
<keyword evidence="8" id="KW-0808">Transferase</keyword>
<protein>
    <recommendedName>
        <fullName evidence="8">Palmitoyltransferase</fullName>
        <ecNumber evidence="8">2.3.1.225</ecNumber>
    </recommendedName>
</protein>
<evidence type="ECO:0000256" key="6">
    <source>
        <dbReference type="ARBA" id="ARBA00023136"/>
    </source>
</evidence>
<evidence type="ECO:0000256" key="8">
    <source>
        <dbReference type="RuleBase" id="RU079119"/>
    </source>
</evidence>
<reference evidence="10" key="1">
    <citation type="journal article" date="2013" name="Genetics">
        <title>The draft genome and transcriptome of Panagrellus redivivus are shaped by the harsh demands of a free-living lifestyle.</title>
        <authorList>
            <person name="Srinivasan J."/>
            <person name="Dillman A.R."/>
            <person name="Macchietto M.G."/>
            <person name="Heikkinen L."/>
            <person name="Lakso M."/>
            <person name="Fracchia K.M."/>
            <person name="Antoshechkin I."/>
            <person name="Mortazavi A."/>
            <person name="Wong G."/>
            <person name="Sternberg P.W."/>
        </authorList>
    </citation>
    <scope>NUCLEOTIDE SEQUENCE [LARGE SCALE GENOMIC DNA]</scope>
    <source>
        <strain evidence="10">MT8872</strain>
    </source>
</reference>
<comment type="domain">
    <text evidence="8">The DHHC domain is required for palmitoyltransferase activity.</text>
</comment>
<name>A0A7E4VSM5_PANRE</name>
<dbReference type="GO" id="GO:0019706">
    <property type="term" value="F:protein-cysteine S-palmitoyltransferase activity"/>
    <property type="evidence" value="ECO:0007669"/>
    <property type="project" value="UniProtKB-EC"/>
</dbReference>
<keyword evidence="2 8" id="KW-0812">Transmembrane</keyword>